<keyword evidence="2" id="KW-1185">Reference proteome</keyword>
<organism evidence="1 2">
    <name type="scientific">Trichonephila inaurata madagascariensis</name>
    <dbReference type="NCBI Taxonomy" id="2747483"/>
    <lineage>
        <taxon>Eukaryota</taxon>
        <taxon>Metazoa</taxon>
        <taxon>Ecdysozoa</taxon>
        <taxon>Arthropoda</taxon>
        <taxon>Chelicerata</taxon>
        <taxon>Arachnida</taxon>
        <taxon>Araneae</taxon>
        <taxon>Araneomorphae</taxon>
        <taxon>Entelegynae</taxon>
        <taxon>Araneoidea</taxon>
        <taxon>Nephilidae</taxon>
        <taxon>Trichonephila</taxon>
        <taxon>Trichonephila inaurata</taxon>
    </lineage>
</organism>
<name>A0A8X7CB20_9ARAC</name>
<reference evidence="1" key="1">
    <citation type="submission" date="2020-08" db="EMBL/GenBank/DDBJ databases">
        <title>Multicomponent nature underlies the extraordinary mechanical properties of spider dragline silk.</title>
        <authorList>
            <person name="Kono N."/>
            <person name="Nakamura H."/>
            <person name="Mori M."/>
            <person name="Yoshida Y."/>
            <person name="Ohtoshi R."/>
            <person name="Malay A.D."/>
            <person name="Moran D.A.P."/>
            <person name="Tomita M."/>
            <person name="Numata K."/>
            <person name="Arakawa K."/>
        </authorList>
    </citation>
    <scope>NUCLEOTIDE SEQUENCE</scope>
</reference>
<accession>A0A8X7CB20</accession>
<proteinExistence type="predicted"/>
<evidence type="ECO:0000313" key="2">
    <source>
        <dbReference type="Proteomes" id="UP000886998"/>
    </source>
</evidence>
<sequence length="17" mass="2015">VIALVESQELQVWLRCE</sequence>
<evidence type="ECO:0000313" key="1">
    <source>
        <dbReference type="EMBL" id="GFY58309.1"/>
    </source>
</evidence>
<feature type="non-terminal residue" evidence="1">
    <location>
        <position position="1"/>
    </location>
</feature>
<dbReference type="EMBL" id="BMAV01011989">
    <property type="protein sequence ID" value="GFY58309.1"/>
    <property type="molecule type" value="Genomic_DNA"/>
</dbReference>
<gene>
    <name evidence="1" type="ORF">TNIN_180781</name>
</gene>
<dbReference type="AlphaFoldDB" id="A0A8X7CB20"/>
<comment type="caution">
    <text evidence="1">The sequence shown here is derived from an EMBL/GenBank/DDBJ whole genome shotgun (WGS) entry which is preliminary data.</text>
</comment>
<dbReference type="Proteomes" id="UP000886998">
    <property type="component" value="Unassembled WGS sequence"/>
</dbReference>
<protein>
    <submittedName>
        <fullName evidence="1">Uncharacterized protein</fullName>
    </submittedName>
</protein>